<accession>A0A928VMM1</accession>
<keyword evidence="1" id="KW-0812">Transmembrane</keyword>
<dbReference type="AlphaFoldDB" id="A0A928VMM1"/>
<dbReference type="InterPro" id="IPR019886">
    <property type="entry name" value="Na_symporter_ssu"/>
</dbReference>
<protein>
    <submittedName>
        <fullName evidence="3">DUF4212 domain-containing protein</fullName>
    </submittedName>
</protein>
<keyword evidence="1" id="KW-1133">Transmembrane helix</keyword>
<reference evidence="3" key="1">
    <citation type="submission" date="2020-10" db="EMBL/GenBank/DDBJ databases">
        <authorList>
            <person name="Castelo-Branco R."/>
            <person name="Eusebio N."/>
            <person name="Adriana R."/>
            <person name="Vieira A."/>
            <person name="Brugerolle De Fraissinette N."/>
            <person name="Rezende De Castro R."/>
            <person name="Schneider M.P."/>
            <person name="Vasconcelos V."/>
            <person name="Leao P.N."/>
        </authorList>
    </citation>
    <scope>NUCLEOTIDE SEQUENCE</scope>
    <source>
        <strain evidence="3">LEGE 11480</strain>
    </source>
</reference>
<evidence type="ECO:0000259" key="2">
    <source>
        <dbReference type="Pfam" id="PF13937"/>
    </source>
</evidence>
<evidence type="ECO:0000256" key="1">
    <source>
        <dbReference type="SAM" id="Phobius"/>
    </source>
</evidence>
<proteinExistence type="predicted"/>
<dbReference type="NCBIfam" id="TIGR03647">
    <property type="entry name" value="Na_symport_sm"/>
    <property type="match status" value="1"/>
</dbReference>
<dbReference type="RefSeq" id="WP_264325938.1">
    <property type="nucleotide sequence ID" value="NZ_JADEXQ010000053.1"/>
</dbReference>
<dbReference type="EMBL" id="JADEXQ010000053">
    <property type="protein sequence ID" value="MBE9031110.1"/>
    <property type="molecule type" value="Genomic_DNA"/>
</dbReference>
<sequence length="99" mass="11113">MTQNNRPSSGSSHGRSAYWRANTRLIGTLLAIWAIASLVMSILLVEPLNTIKIGQVPFGFWMAQQGSIYVFVVLIFVYAFKMDTLDRRYGGGRNRDGDQ</sequence>
<dbReference type="Pfam" id="PF13937">
    <property type="entry name" value="DUF4212"/>
    <property type="match status" value="1"/>
</dbReference>
<gene>
    <name evidence="3" type="ORF">IQ266_15350</name>
</gene>
<organism evidence="3 4">
    <name type="scientific">Romeriopsis navalis LEGE 11480</name>
    <dbReference type="NCBI Taxonomy" id="2777977"/>
    <lineage>
        <taxon>Bacteria</taxon>
        <taxon>Bacillati</taxon>
        <taxon>Cyanobacteriota</taxon>
        <taxon>Cyanophyceae</taxon>
        <taxon>Leptolyngbyales</taxon>
        <taxon>Leptolyngbyaceae</taxon>
        <taxon>Romeriopsis</taxon>
        <taxon>Romeriopsis navalis</taxon>
    </lineage>
</organism>
<keyword evidence="4" id="KW-1185">Reference proteome</keyword>
<name>A0A928VMM1_9CYAN</name>
<feature type="domain" description="Sodium symporter small subunit" evidence="2">
    <location>
        <begin position="16"/>
        <end position="90"/>
    </location>
</feature>
<feature type="transmembrane region" description="Helical" evidence="1">
    <location>
        <begin position="25"/>
        <end position="46"/>
    </location>
</feature>
<dbReference type="Proteomes" id="UP000625316">
    <property type="component" value="Unassembled WGS sequence"/>
</dbReference>
<comment type="caution">
    <text evidence="3">The sequence shown here is derived from an EMBL/GenBank/DDBJ whole genome shotgun (WGS) entry which is preliminary data.</text>
</comment>
<feature type="transmembrane region" description="Helical" evidence="1">
    <location>
        <begin position="58"/>
        <end position="80"/>
    </location>
</feature>
<evidence type="ECO:0000313" key="4">
    <source>
        <dbReference type="Proteomes" id="UP000625316"/>
    </source>
</evidence>
<evidence type="ECO:0000313" key="3">
    <source>
        <dbReference type="EMBL" id="MBE9031110.1"/>
    </source>
</evidence>
<keyword evidence="1" id="KW-0472">Membrane</keyword>